<sequence length="875" mass="99339">MQDLYYFSITVSAIIVLLATFILVVFQSIVWMLIVVGIYGIASFYTVQLLQIINGLLTRFNITSNKFITKNEAEDLCSVCSNVCKRHKLLPHSTKVKVPKDFDHALEQLLEEILQIYVCTWYSDFSANEAFIQQLRLAITTAAKNIAGRLLRADTATIIFHDLIPLAVKHAWDWNMLSKKCKYNCKSEIRMPRDYIGSYLGSKIHPAAYSRKAELNYLRGLVTALLPHLLPAIHVSTNNKVILREILSNWVLLPAIDALADPENINMLVTLSTHRDTSLSDAAETISVPMLQSWVTVPAMHPHIAQNCFKQSLDEVLNNPELLYMFMQHIKETGPMNLLQFCLDIDDLSKRMLNPEMSSNAEETLYVDVQTMYTVYLDPDGPEYLYLPLHISKGIQQILEGGPGKIQELRTSRPFYEAHQEAHALLESTCLPSFHHSYQLYKYLCGHLVSEQTKAIATNVSGNASTPVRFTNQFGKVDGVLRTSTMDGAPFQLQDAYPVEEVDCTARAYNEIKGFGDKSHRDLTTWRVAIPHVDGGGTQPVYMIAVHSVAEAKSWTVLRQDQDFYTLRTRLTEFHGDKELNDSPLPSRKNPHSSLTTNRQRYEEFLQKLLSKPMLRSSELLYTFLTTTNLKPYYANYSTPDIGILYQSMTYKLRKEKGQHLDKFMSTFLASTYTKYEHMDMGVEPSSEHNLSEAENRERKLLDGVFGNNLNLPVAFQNFPCSLPQRDHVKGASLCIVEAVDGLLGGPPVISQLLWIFGSLSRKRVDPAVNTMFYNMLVKLLSGGRAAIVVKLLHAKIVGEKSYMKDFSSQGRDYYDTAKEGLHSLLPWWLMEFSTLWSKLMDSLLDPLQNAPFNKHLAYFLLDHLLVNLFPELTA</sequence>
<dbReference type="RefSeq" id="XP_014468729.1">
    <property type="nucleotide sequence ID" value="XM_014613243.1"/>
</dbReference>
<dbReference type="Pfam" id="PF02194">
    <property type="entry name" value="PXA"/>
    <property type="match status" value="1"/>
</dbReference>
<dbReference type="Gene3D" id="1.10.167.10">
    <property type="entry name" value="Regulator of G-protein Signalling 4, domain 2"/>
    <property type="match status" value="1"/>
</dbReference>
<evidence type="ECO:0000313" key="6">
    <source>
        <dbReference type="Proteomes" id="UP000515204"/>
    </source>
</evidence>
<dbReference type="InterPro" id="IPR003114">
    <property type="entry name" value="Phox_assoc"/>
</dbReference>
<dbReference type="SUPFAM" id="SSF48097">
    <property type="entry name" value="Regulator of G-protein signaling, RGS"/>
    <property type="match status" value="1"/>
</dbReference>
<evidence type="ECO:0000256" key="2">
    <source>
        <dbReference type="SAM" id="Phobius"/>
    </source>
</evidence>
<gene>
    <name evidence="7" type="primary">LOC106741352</name>
</gene>
<dbReference type="GO" id="GO:0035091">
    <property type="term" value="F:phosphatidylinositol binding"/>
    <property type="evidence" value="ECO:0007669"/>
    <property type="project" value="InterPro"/>
</dbReference>
<dbReference type="PROSITE" id="PS50132">
    <property type="entry name" value="RGS"/>
    <property type="match status" value="1"/>
</dbReference>
<dbReference type="PROSITE" id="PS51207">
    <property type="entry name" value="PXA"/>
    <property type="match status" value="1"/>
</dbReference>
<feature type="domain" description="RGS" evidence="3">
    <location>
        <begin position="312"/>
        <end position="444"/>
    </location>
</feature>
<dbReference type="SMART" id="SM00313">
    <property type="entry name" value="PXA"/>
    <property type="match status" value="1"/>
</dbReference>
<dbReference type="OrthoDB" id="5957963at2759"/>
<dbReference type="PROSITE" id="PS50195">
    <property type="entry name" value="PX"/>
    <property type="match status" value="1"/>
</dbReference>
<feature type="domain" description="PX" evidence="4">
    <location>
        <begin position="520"/>
        <end position="632"/>
    </location>
</feature>
<keyword evidence="6" id="KW-1185">Reference proteome</keyword>
<dbReference type="InterPro" id="IPR036305">
    <property type="entry name" value="RGS_sf"/>
</dbReference>
<evidence type="ECO:0000259" key="5">
    <source>
        <dbReference type="PROSITE" id="PS51207"/>
    </source>
</evidence>
<accession>A0A6P3WSQ2</accession>
<keyword evidence="2" id="KW-0472">Membrane</keyword>
<dbReference type="Pfam" id="PF00787">
    <property type="entry name" value="PX"/>
    <property type="match status" value="1"/>
</dbReference>
<feature type="transmembrane region" description="Helical" evidence="2">
    <location>
        <begin position="33"/>
        <end position="57"/>
    </location>
</feature>
<dbReference type="Pfam" id="PF00615">
    <property type="entry name" value="RGS"/>
    <property type="match status" value="1"/>
</dbReference>
<evidence type="ECO:0000313" key="7">
    <source>
        <dbReference type="RefSeq" id="XP_014468729.1"/>
    </source>
</evidence>
<evidence type="ECO:0000256" key="1">
    <source>
        <dbReference type="SAM" id="MobiDB-lite"/>
    </source>
</evidence>
<organism evidence="6 7">
    <name type="scientific">Dinoponera quadriceps</name>
    <name type="common">South American ant</name>
    <dbReference type="NCBI Taxonomy" id="609295"/>
    <lineage>
        <taxon>Eukaryota</taxon>
        <taxon>Metazoa</taxon>
        <taxon>Ecdysozoa</taxon>
        <taxon>Arthropoda</taxon>
        <taxon>Hexapoda</taxon>
        <taxon>Insecta</taxon>
        <taxon>Pterygota</taxon>
        <taxon>Neoptera</taxon>
        <taxon>Endopterygota</taxon>
        <taxon>Hymenoptera</taxon>
        <taxon>Apocrita</taxon>
        <taxon>Aculeata</taxon>
        <taxon>Formicoidea</taxon>
        <taxon>Formicidae</taxon>
        <taxon>Ponerinae</taxon>
        <taxon>Ponerini</taxon>
        <taxon>Dinoponera</taxon>
    </lineage>
</organism>
<feature type="region of interest" description="Disordered" evidence="1">
    <location>
        <begin position="577"/>
        <end position="597"/>
    </location>
</feature>
<name>A0A6P3WSQ2_DINQU</name>
<feature type="transmembrane region" description="Helical" evidence="2">
    <location>
        <begin position="6"/>
        <end position="26"/>
    </location>
</feature>
<dbReference type="GeneID" id="106741352"/>
<dbReference type="GO" id="GO:0005770">
    <property type="term" value="C:late endosome"/>
    <property type="evidence" value="ECO:0007669"/>
    <property type="project" value="TreeGrafter"/>
</dbReference>
<dbReference type="InterPro" id="IPR016137">
    <property type="entry name" value="RGS"/>
</dbReference>
<feature type="domain" description="PXA" evidence="5">
    <location>
        <begin position="99"/>
        <end position="275"/>
    </location>
</feature>
<dbReference type="Gene3D" id="3.30.1520.10">
    <property type="entry name" value="Phox-like domain"/>
    <property type="match status" value="1"/>
</dbReference>
<dbReference type="InterPro" id="IPR044926">
    <property type="entry name" value="RGS_subdomain_2"/>
</dbReference>
<dbReference type="SMART" id="SM00315">
    <property type="entry name" value="RGS"/>
    <property type="match status" value="1"/>
</dbReference>
<keyword evidence="2" id="KW-0812">Transmembrane</keyword>
<dbReference type="InterPro" id="IPR001683">
    <property type="entry name" value="PX_dom"/>
</dbReference>
<evidence type="ECO:0000259" key="4">
    <source>
        <dbReference type="PROSITE" id="PS50195"/>
    </source>
</evidence>
<dbReference type="KEGG" id="dqu:106741352"/>
<protein>
    <submittedName>
        <fullName evidence="7">Sorting nexin-14-like</fullName>
    </submittedName>
</protein>
<dbReference type="InterPro" id="IPR036871">
    <property type="entry name" value="PX_dom_sf"/>
</dbReference>
<dbReference type="PANTHER" id="PTHR22775">
    <property type="entry name" value="SORTING NEXIN"/>
    <property type="match status" value="1"/>
</dbReference>
<dbReference type="PANTHER" id="PTHR22775:SF44">
    <property type="entry name" value="SORTING NEXIN-14"/>
    <property type="match status" value="1"/>
</dbReference>
<dbReference type="GO" id="GO:0097352">
    <property type="term" value="P:autophagosome maturation"/>
    <property type="evidence" value="ECO:0007669"/>
    <property type="project" value="TreeGrafter"/>
</dbReference>
<dbReference type="AlphaFoldDB" id="A0A6P3WSQ2"/>
<dbReference type="Proteomes" id="UP000515204">
    <property type="component" value="Unplaced"/>
</dbReference>
<keyword evidence="2" id="KW-1133">Transmembrane helix</keyword>
<evidence type="ECO:0000259" key="3">
    <source>
        <dbReference type="PROSITE" id="PS50132"/>
    </source>
</evidence>
<dbReference type="SUPFAM" id="SSF64268">
    <property type="entry name" value="PX domain"/>
    <property type="match status" value="1"/>
</dbReference>
<proteinExistence type="predicted"/>
<reference evidence="7" key="1">
    <citation type="submission" date="2025-08" db="UniProtKB">
        <authorList>
            <consortium name="RefSeq"/>
        </authorList>
    </citation>
    <scope>IDENTIFICATION</scope>
</reference>